<evidence type="ECO:0000313" key="3">
    <source>
        <dbReference type="Proteomes" id="UP000479710"/>
    </source>
</evidence>
<organism evidence="2 3">
    <name type="scientific">Oryza meyeriana var. granulata</name>
    <dbReference type="NCBI Taxonomy" id="110450"/>
    <lineage>
        <taxon>Eukaryota</taxon>
        <taxon>Viridiplantae</taxon>
        <taxon>Streptophyta</taxon>
        <taxon>Embryophyta</taxon>
        <taxon>Tracheophyta</taxon>
        <taxon>Spermatophyta</taxon>
        <taxon>Magnoliopsida</taxon>
        <taxon>Liliopsida</taxon>
        <taxon>Poales</taxon>
        <taxon>Poaceae</taxon>
        <taxon>BOP clade</taxon>
        <taxon>Oryzoideae</taxon>
        <taxon>Oryzeae</taxon>
        <taxon>Oryzinae</taxon>
        <taxon>Oryza</taxon>
        <taxon>Oryza meyeriana</taxon>
    </lineage>
</organism>
<accession>A0A6G1C8C7</accession>
<evidence type="ECO:0000256" key="1">
    <source>
        <dbReference type="SAM" id="SignalP"/>
    </source>
</evidence>
<reference evidence="2 3" key="1">
    <citation type="submission" date="2019-11" db="EMBL/GenBank/DDBJ databases">
        <title>Whole genome sequence of Oryza granulata.</title>
        <authorList>
            <person name="Li W."/>
        </authorList>
    </citation>
    <scope>NUCLEOTIDE SEQUENCE [LARGE SCALE GENOMIC DNA]</scope>
    <source>
        <strain evidence="3">cv. Menghai</strain>
        <tissue evidence="2">Leaf</tissue>
    </source>
</reference>
<name>A0A6G1C8C7_9ORYZ</name>
<protein>
    <submittedName>
        <fullName evidence="2">Uncharacterized protein</fullName>
    </submittedName>
</protein>
<feature type="chain" id="PRO_5026341157" evidence="1">
    <location>
        <begin position="31"/>
        <end position="89"/>
    </location>
</feature>
<sequence>MAATRRMAYSIAVVFMLLLIMSSTFSSCYAAGETRDRETLQRHRECKQRCGGHLSYCPPENPCCCVSVNAPASSPSGAKTQSGDVLVIN</sequence>
<comment type="caution">
    <text evidence="2">The sequence shown here is derived from an EMBL/GenBank/DDBJ whole genome shotgun (WGS) entry which is preliminary data.</text>
</comment>
<feature type="signal peptide" evidence="1">
    <location>
        <begin position="1"/>
        <end position="30"/>
    </location>
</feature>
<dbReference type="PROSITE" id="PS51257">
    <property type="entry name" value="PROKAR_LIPOPROTEIN"/>
    <property type="match status" value="1"/>
</dbReference>
<proteinExistence type="predicted"/>
<keyword evidence="1" id="KW-0732">Signal</keyword>
<dbReference type="Proteomes" id="UP000479710">
    <property type="component" value="Unassembled WGS sequence"/>
</dbReference>
<evidence type="ECO:0000313" key="2">
    <source>
        <dbReference type="EMBL" id="KAF0896439.1"/>
    </source>
</evidence>
<gene>
    <name evidence="2" type="ORF">E2562_024308</name>
</gene>
<keyword evidence="3" id="KW-1185">Reference proteome</keyword>
<dbReference type="EMBL" id="SPHZ02000010">
    <property type="protein sequence ID" value="KAF0896439.1"/>
    <property type="molecule type" value="Genomic_DNA"/>
</dbReference>
<dbReference type="AlphaFoldDB" id="A0A6G1C8C7"/>